<dbReference type="Proteomes" id="UP000192582">
    <property type="component" value="Unassembled WGS sequence"/>
</dbReference>
<protein>
    <submittedName>
        <fullName evidence="2">Nitroreductase</fullName>
    </submittedName>
</protein>
<gene>
    <name evidence="2" type="ORF">SAMN00790413_00951</name>
</gene>
<name>A0A1W1VD75_9DEIO</name>
<dbReference type="Gene3D" id="3.40.109.10">
    <property type="entry name" value="NADH Oxidase"/>
    <property type="match status" value="1"/>
</dbReference>
<dbReference type="SUPFAM" id="SSF55469">
    <property type="entry name" value="FMN-dependent nitroreductase-like"/>
    <property type="match status" value="1"/>
</dbReference>
<dbReference type="AlphaFoldDB" id="A0A1W1VD75"/>
<dbReference type="GO" id="GO:0016491">
    <property type="term" value="F:oxidoreductase activity"/>
    <property type="evidence" value="ECO:0007669"/>
    <property type="project" value="InterPro"/>
</dbReference>
<reference evidence="2 3" key="1">
    <citation type="submission" date="2017-04" db="EMBL/GenBank/DDBJ databases">
        <authorList>
            <person name="Afonso C.L."/>
            <person name="Miller P.J."/>
            <person name="Scott M.A."/>
            <person name="Spackman E."/>
            <person name="Goraichik I."/>
            <person name="Dimitrov K.M."/>
            <person name="Suarez D.L."/>
            <person name="Swayne D.E."/>
        </authorList>
    </citation>
    <scope>NUCLEOTIDE SEQUENCE [LARGE SCALE GENOMIC DNA]</scope>
    <source>
        <strain evidence="2 3">KR-140</strain>
    </source>
</reference>
<dbReference type="STRING" id="695939.SAMN00790413_00951"/>
<dbReference type="InterPro" id="IPR050627">
    <property type="entry name" value="Nitroreductase/BluB"/>
</dbReference>
<dbReference type="Pfam" id="PF00881">
    <property type="entry name" value="Nitroreductase"/>
    <property type="match status" value="1"/>
</dbReference>
<evidence type="ECO:0000313" key="3">
    <source>
        <dbReference type="Proteomes" id="UP000192582"/>
    </source>
</evidence>
<accession>A0A1W1VD75</accession>
<sequence length="295" mass="33190">MTRPPVPRSRPVLPDTDAAAVPLIEGMLQRRTTNGPFRPDPVSREHQHLLMRVAQAAPSHFNSQPWRFVLIEDPATIAHVAGISGQSMTELIEAGAFFERYRRYFRFSEAEMEARRDGIHIDHLPGPLRPFTRQVFSDAGLKLMRQLGVPKKLGEDNRKLVAGSPLLLAALLDRTEYRPGELSGFYSVFGLGAAVENIWNAVGALGMGIQFISTPMEIPRQWQRVRARLHVPEDLELMAVYRLGYLPGGERRPTIDWNSRHRKHLGQFVSREVCGVAEEESPAVSSQMSAKSPRR</sequence>
<organism evidence="2 3">
    <name type="scientific">Deinococcus hopiensis KR-140</name>
    <dbReference type="NCBI Taxonomy" id="695939"/>
    <lineage>
        <taxon>Bacteria</taxon>
        <taxon>Thermotogati</taxon>
        <taxon>Deinococcota</taxon>
        <taxon>Deinococci</taxon>
        <taxon>Deinococcales</taxon>
        <taxon>Deinococcaceae</taxon>
        <taxon>Deinococcus</taxon>
    </lineage>
</organism>
<dbReference type="PANTHER" id="PTHR23026:SF123">
    <property type="entry name" value="NAD(P)H NITROREDUCTASE RV3131-RELATED"/>
    <property type="match status" value="1"/>
</dbReference>
<evidence type="ECO:0000313" key="2">
    <source>
        <dbReference type="EMBL" id="SMB91001.1"/>
    </source>
</evidence>
<dbReference type="CDD" id="cd02062">
    <property type="entry name" value="Nitro_FMN_reductase"/>
    <property type="match status" value="1"/>
</dbReference>
<dbReference type="PANTHER" id="PTHR23026">
    <property type="entry name" value="NADPH NITROREDUCTASE"/>
    <property type="match status" value="1"/>
</dbReference>
<keyword evidence="3" id="KW-1185">Reference proteome</keyword>
<dbReference type="EMBL" id="FWWU01000009">
    <property type="protein sequence ID" value="SMB91001.1"/>
    <property type="molecule type" value="Genomic_DNA"/>
</dbReference>
<feature type="domain" description="Nitroreductase" evidence="1">
    <location>
        <begin position="29"/>
        <end position="245"/>
    </location>
</feature>
<evidence type="ECO:0000259" key="1">
    <source>
        <dbReference type="Pfam" id="PF00881"/>
    </source>
</evidence>
<dbReference type="InterPro" id="IPR000415">
    <property type="entry name" value="Nitroreductase-like"/>
</dbReference>
<proteinExistence type="predicted"/>
<dbReference type="InterPro" id="IPR029479">
    <property type="entry name" value="Nitroreductase"/>
</dbReference>